<dbReference type="InterPro" id="IPR016747">
    <property type="entry name" value="Phosphotransbutyrylase"/>
</dbReference>
<dbReference type="PIRSF" id="PIRSF019083">
    <property type="entry name" value="UCP019083_VanZ"/>
    <property type="match status" value="1"/>
</dbReference>
<reference evidence="3 4" key="1">
    <citation type="submission" date="2022-05" db="EMBL/GenBank/DDBJ databases">
        <title>Genome Sequencing of Bee-Associated Microbes.</title>
        <authorList>
            <person name="Dunlap C."/>
        </authorList>
    </citation>
    <scope>NUCLEOTIDE SEQUENCE [LARGE SCALE GENOMIC DNA]</scope>
    <source>
        <strain evidence="3 4">NRRL B-14421</strain>
    </source>
</reference>
<feature type="transmembrane region" description="Helical" evidence="1">
    <location>
        <begin position="6"/>
        <end position="26"/>
    </location>
</feature>
<feature type="transmembrane region" description="Helical" evidence="1">
    <location>
        <begin position="141"/>
        <end position="161"/>
    </location>
</feature>
<evidence type="ECO:0000259" key="2">
    <source>
        <dbReference type="Pfam" id="PF04892"/>
    </source>
</evidence>
<keyword evidence="1" id="KW-0812">Transmembrane</keyword>
<dbReference type="InterPro" id="IPR006976">
    <property type="entry name" value="VanZ-like"/>
</dbReference>
<keyword evidence="4" id="KW-1185">Reference proteome</keyword>
<keyword evidence="1" id="KW-1133">Transmembrane helix</keyword>
<dbReference type="EMBL" id="JAMDMX010000107">
    <property type="protein sequence ID" value="MCY9696681.1"/>
    <property type="molecule type" value="Genomic_DNA"/>
</dbReference>
<proteinExistence type="predicted"/>
<dbReference type="Pfam" id="PF04892">
    <property type="entry name" value="VanZ"/>
    <property type="match status" value="1"/>
</dbReference>
<accession>A0ABT4GKP8</accession>
<keyword evidence="1" id="KW-0472">Membrane</keyword>
<comment type="caution">
    <text evidence="3">The sequence shown here is derived from an EMBL/GenBank/DDBJ whole genome shotgun (WGS) entry which is preliminary data.</text>
</comment>
<evidence type="ECO:0000256" key="1">
    <source>
        <dbReference type="SAM" id="Phobius"/>
    </source>
</evidence>
<name>A0ABT4GKP8_9BACL</name>
<organism evidence="3 4">
    <name type="scientific">Paenibacillus alginolyticus</name>
    <dbReference type="NCBI Taxonomy" id="59839"/>
    <lineage>
        <taxon>Bacteria</taxon>
        <taxon>Bacillati</taxon>
        <taxon>Bacillota</taxon>
        <taxon>Bacilli</taxon>
        <taxon>Bacillales</taxon>
        <taxon>Paenibacillaceae</taxon>
        <taxon>Paenibacillus</taxon>
    </lineage>
</organism>
<dbReference type="Proteomes" id="UP001527099">
    <property type="component" value="Unassembled WGS sequence"/>
</dbReference>
<evidence type="ECO:0000313" key="4">
    <source>
        <dbReference type="Proteomes" id="UP001527099"/>
    </source>
</evidence>
<evidence type="ECO:0000313" key="3">
    <source>
        <dbReference type="EMBL" id="MCY9696681.1"/>
    </source>
</evidence>
<dbReference type="RefSeq" id="WP_029199347.1">
    <property type="nucleotide sequence ID" value="NZ_JAMDMW010000079.1"/>
</dbReference>
<sequence>MSKSYSTFYYYFFLTAAVLWMAFIFLKSAESYQQQSLRPLLESKLAGVQLMSIFPHWEFSYDHQKISWQDPIGAIEFFIRKAGHVSEFAILALLWSLALLAKPVKVIIALLTSSIISLVYAASDEWHQTFVKGRTGHGIDVAVDAMGILLAILLVLVVLWVRTRIKRRRLS</sequence>
<dbReference type="NCBIfam" id="NF037970">
    <property type="entry name" value="vanZ_1"/>
    <property type="match status" value="1"/>
</dbReference>
<feature type="transmembrane region" description="Helical" evidence="1">
    <location>
        <begin position="88"/>
        <end position="121"/>
    </location>
</feature>
<protein>
    <submittedName>
        <fullName evidence="3">VanZ family protein</fullName>
    </submittedName>
</protein>
<feature type="domain" description="VanZ-like" evidence="2">
    <location>
        <begin position="13"/>
        <end position="157"/>
    </location>
</feature>
<gene>
    <name evidence="3" type="ORF">M5X19_27815</name>
</gene>